<gene>
    <name evidence="1" type="ORF">FHS74_003726</name>
</gene>
<dbReference type="RefSeq" id="WP_184803275.1">
    <property type="nucleotide sequence ID" value="NZ_JACIIZ010000010.1"/>
</dbReference>
<proteinExistence type="predicted"/>
<accession>A0A7X0B0L7</accession>
<name>A0A7X0B0L7_9PROT</name>
<comment type="caution">
    <text evidence="1">The sequence shown here is derived from an EMBL/GenBank/DDBJ whole genome shotgun (WGS) entry which is preliminary data.</text>
</comment>
<dbReference type="Proteomes" id="UP000539175">
    <property type="component" value="Unassembled WGS sequence"/>
</dbReference>
<keyword evidence="2" id="KW-1185">Reference proteome</keyword>
<dbReference type="AlphaFoldDB" id="A0A7X0B0L7"/>
<sequence length="86" mass="8723">MPLNTITLQAAIKAAFEAAKNTAAPADPAQSNAVQEQILNQLSQDLAAAVHAYLLSADIAGITVAVVNQAQQPIGTGSQAGSVKLQ</sequence>
<evidence type="ECO:0000313" key="1">
    <source>
        <dbReference type="EMBL" id="MBB6253157.1"/>
    </source>
</evidence>
<protein>
    <submittedName>
        <fullName evidence="1">Uncharacterized protein</fullName>
    </submittedName>
</protein>
<organism evidence="1 2">
    <name type="scientific">Nitrospirillum iridis</name>
    <dbReference type="NCBI Taxonomy" id="765888"/>
    <lineage>
        <taxon>Bacteria</taxon>
        <taxon>Pseudomonadati</taxon>
        <taxon>Pseudomonadota</taxon>
        <taxon>Alphaproteobacteria</taxon>
        <taxon>Rhodospirillales</taxon>
        <taxon>Azospirillaceae</taxon>
        <taxon>Nitrospirillum</taxon>
    </lineage>
</organism>
<dbReference type="EMBL" id="JACIIZ010000010">
    <property type="protein sequence ID" value="MBB6253157.1"/>
    <property type="molecule type" value="Genomic_DNA"/>
</dbReference>
<reference evidence="1 2" key="1">
    <citation type="submission" date="2020-08" db="EMBL/GenBank/DDBJ databases">
        <title>Genomic Encyclopedia of Type Strains, Phase IV (KMG-IV): sequencing the most valuable type-strain genomes for metagenomic binning, comparative biology and taxonomic classification.</title>
        <authorList>
            <person name="Goeker M."/>
        </authorList>
    </citation>
    <scope>NUCLEOTIDE SEQUENCE [LARGE SCALE GENOMIC DNA]</scope>
    <source>
        <strain evidence="1 2">DSM 22198</strain>
    </source>
</reference>
<evidence type="ECO:0000313" key="2">
    <source>
        <dbReference type="Proteomes" id="UP000539175"/>
    </source>
</evidence>